<dbReference type="SMART" id="SM01022">
    <property type="entry name" value="ASCH"/>
    <property type="match status" value="1"/>
</dbReference>
<evidence type="ECO:0000259" key="1">
    <source>
        <dbReference type="SMART" id="SM01022"/>
    </source>
</evidence>
<dbReference type="VEuPathDB" id="TriTrypDB:TcIL3000_5_4030"/>
<sequence>MYEAAVSRRDELLKYAETRTKRTKVIDDQTSVFLSPKHAWMTTKERNEADENEALAERRRKVAAMHRNTGAYTVHLDIMNQNVSLGCPVAPVEQQCICSSSSSRSASEIVEEEEEDRSEVAQEVRALPLPSLMQKIWYSVDGTVEADSFTIDNAVATMPNSRNREGKPDIHRRVEVSRRVQQDYYEDDAQFFYDAQQNQIGGVEALPSAAVKIENIMDEDGSVVGSAAVGESVTGAGGAIEGAVCGGILTPLVPTPVMRMNDGGVCLSMHQPWAGLLVAGIKVHEGRVWSTDYRGRLWIHAASSQPHDIEEVEKRYAKFSAPHQKFPKHYPTRVLLGYVYLMDCMDRETYERTYTPEQRQEESPFSFICAAGKALPFPLPMSGDHKLFRLNHKVHTAAKKQLMEIS</sequence>
<dbReference type="InterPro" id="IPR007374">
    <property type="entry name" value="ASCH_domain"/>
</dbReference>
<dbReference type="PANTHER" id="PTHR12963:SF0">
    <property type="entry name" value="EXPRESSED PROTEIN"/>
    <property type="match status" value="1"/>
</dbReference>
<evidence type="ECO:0000313" key="2">
    <source>
        <dbReference type="EMBL" id="CCC90656.1"/>
    </source>
</evidence>
<dbReference type="Pfam" id="PF04266">
    <property type="entry name" value="ASCH"/>
    <property type="match status" value="1"/>
</dbReference>
<gene>
    <name evidence="2" type="ORF">TCIL3000_5_4030</name>
</gene>
<organism evidence="2">
    <name type="scientific">Trypanosoma congolense (strain IL3000)</name>
    <dbReference type="NCBI Taxonomy" id="1068625"/>
    <lineage>
        <taxon>Eukaryota</taxon>
        <taxon>Discoba</taxon>
        <taxon>Euglenozoa</taxon>
        <taxon>Kinetoplastea</taxon>
        <taxon>Metakinetoplastina</taxon>
        <taxon>Trypanosomatida</taxon>
        <taxon>Trypanosomatidae</taxon>
        <taxon>Trypanosoma</taxon>
        <taxon>Nannomonas</taxon>
    </lineage>
</organism>
<proteinExistence type="predicted"/>
<dbReference type="SUPFAM" id="SSF88697">
    <property type="entry name" value="PUA domain-like"/>
    <property type="match status" value="1"/>
</dbReference>
<dbReference type="InterPro" id="IPR039128">
    <property type="entry name" value="TRIP4-like"/>
</dbReference>
<reference evidence="2" key="1">
    <citation type="journal article" date="2012" name="Proc. Natl. Acad. Sci. U.S.A.">
        <title>Antigenic diversity is generated by distinct evolutionary mechanisms in African trypanosome species.</title>
        <authorList>
            <person name="Jackson A.P."/>
            <person name="Berry A."/>
            <person name="Aslett M."/>
            <person name="Allison H.C."/>
            <person name="Burton P."/>
            <person name="Vavrova-Anderson J."/>
            <person name="Brown R."/>
            <person name="Browne H."/>
            <person name="Corton N."/>
            <person name="Hauser H."/>
            <person name="Gamble J."/>
            <person name="Gilderthorp R."/>
            <person name="Marcello L."/>
            <person name="McQuillan J."/>
            <person name="Otto T.D."/>
            <person name="Quail M.A."/>
            <person name="Sanders M.J."/>
            <person name="van Tonder A."/>
            <person name="Ginger M.L."/>
            <person name="Field M.C."/>
            <person name="Barry J.D."/>
            <person name="Hertz-Fowler C."/>
            <person name="Berriman M."/>
        </authorList>
    </citation>
    <scope>NUCLEOTIDE SEQUENCE</scope>
    <source>
        <strain evidence="2">IL3000</strain>
    </source>
</reference>
<name>G0ULZ4_TRYCI</name>
<feature type="domain" description="ASCH" evidence="1">
    <location>
        <begin position="267"/>
        <end position="377"/>
    </location>
</feature>
<dbReference type="InterPro" id="IPR015947">
    <property type="entry name" value="PUA-like_sf"/>
</dbReference>
<protein>
    <recommendedName>
        <fullName evidence="1">ASCH domain-containing protein</fullName>
    </recommendedName>
</protein>
<dbReference type="CDD" id="cd06554">
    <property type="entry name" value="ASCH_ASC-1_like"/>
    <property type="match status" value="1"/>
</dbReference>
<dbReference type="PANTHER" id="PTHR12963">
    <property type="entry name" value="THYROID RECEPTOR INTERACTING PROTEIN RELATED"/>
    <property type="match status" value="1"/>
</dbReference>
<dbReference type="FunFam" id="2.30.130.30:FF:000006">
    <property type="entry name" value="Putative_zinc_finger_motif_-_C2HC5-type /ASCH_domain_containing_protein_-_putative"/>
    <property type="match status" value="1"/>
</dbReference>
<dbReference type="Gene3D" id="2.30.130.30">
    <property type="entry name" value="Hypothetical protein"/>
    <property type="match status" value="1"/>
</dbReference>
<dbReference type="AlphaFoldDB" id="G0ULZ4"/>
<accession>G0ULZ4</accession>
<dbReference type="EMBL" id="HE575318">
    <property type="protein sequence ID" value="CCC90656.1"/>
    <property type="molecule type" value="Genomic_DNA"/>
</dbReference>